<feature type="transmembrane region" description="Helical" evidence="1">
    <location>
        <begin position="233"/>
        <end position="254"/>
    </location>
</feature>
<dbReference type="PANTHER" id="PTHR23028">
    <property type="entry name" value="ACETYLTRANSFERASE"/>
    <property type="match status" value="1"/>
</dbReference>
<feature type="non-terminal residue" evidence="3">
    <location>
        <position position="1"/>
    </location>
</feature>
<dbReference type="PANTHER" id="PTHR23028:SF53">
    <property type="entry name" value="ACYL_TRANSF_3 DOMAIN-CONTAINING PROTEIN"/>
    <property type="match status" value="1"/>
</dbReference>
<feature type="transmembrane region" description="Helical" evidence="1">
    <location>
        <begin position="102"/>
        <end position="122"/>
    </location>
</feature>
<dbReference type="InterPro" id="IPR050879">
    <property type="entry name" value="Acyltransferase_3"/>
</dbReference>
<evidence type="ECO:0000313" key="3">
    <source>
        <dbReference type="EMBL" id="SVD26015.1"/>
    </source>
</evidence>
<accession>A0A382TWC6</accession>
<feature type="transmembrane region" description="Helical" evidence="1">
    <location>
        <begin position="199"/>
        <end position="221"/>
    </location>
</feature>
<protein>
    <recommendedName>
        <fullName evidence="2">Acyltransferase 3 domain-containing protein</fullName>
    </recommendedName>
</protein>
<dbReference type="AlphaFoldDB" id="A0A382TWC6"/>
<keyword evidence="1" id="KW-0472">Membrane</keyword>
<evidence type="ECO:0000256" key="1">
    <source>
        <dbReference type="SAM" id="Phobius"/>
    </source>
</evidence>
<dbReference type="Pfam" id="PF01757">
    <property type="entry name" value="Acyl_transf_3"/>
    <property type="match status" value="1"/>
</dbReference>
<proteinExistence type="predicted"/>
<reference evidence="3" key="1">
    <citation type="submission" date="2018-05" db="EMBL/GenBank/DDBJ databases">
        <authorList>
            <person name="Lanie J.A."/>
            <person name="Ng W.-L."/>
            <person name="Kazmierczak K.M."/>
            <person name="Andrzejewski T.M."/>
            <person name="Davidsen T.M."/>
            <person name="Wayne K.J."/>
            <person name="Tettelin H."/>
            <person name="Glass J.I."/>
            <person name="Rusch D."/>
            <person name="Podicherti R."/>
            <person name="Tsui H.-C.T."/>
            <person name="Winkler M.E."/>
        </authorList>
    </citation>
    <scope>NUCLEOTIDE SEQUENCE</scope>
</reference>
<evidence type="ECO:0000259" key="2">
    <source>
        <dbReference type="Pfam" id="PF01757"/>
    </source>
</evidence>
<feature type="domain" description="Acyltransferase 3" evidence="2">
    <location>
        <begin position="37"/>
        <end position="247"/>
    </location>
</feature>
<sequence>YPTFAVALVLTAGISYLCHVQWADRTWDHERILRVATLTQNYPPGVSQFLANPSLWTIPLEVEFYLLYPVVFCLFSRLRSYTLGLLAVSLCAWSIYLSKQGIVWPSFTALFFWPVWLIGAWMAQLHQKNRLSRLPTSLLLITGGLSLALALTSRMNNWDSWIQYLLWTGFYLLLLVFTLSKHEIINALPFKRTLSILSWLGKISFSLYLVHFPVFKLFGYLHQSFFGEKPANFLVSLGYLILVCFLARTFYHWVERPIHHWSRIRLLNT</sequence>
<feature type="transmembrane region" description="Helical" evidence="1">
    <location>
        <begin position="78"/>
        <end position="96"/>
    </location>
</feature>
<dbReference type="GO" id="GO:0016747">
    <property type="term" value="F:acyltransferase activity, transferring groups other than amino-acyl groups"/>
    <property type="evidence" value="ECO:0007669"/>
    <property type="project" value="InterPro"/>
</dbReference>
<dbReference type="GO" id="GO:0016020">
    <property type="term" value="C:membrane"/>
    <property type="evidence" value="ECO:0007669"/>
    <property type="project" value="TreeGrafter"/>
</dbReference>
<gene>
    <name evidence="3" type="ORF">METZ01_LOCUS378869</name>
</gene>
<dbReference type="EMBL" id="UINC01139458">
    <property type="protein sequence ID" value="SVD26015.1"/>
    <property type="molecule type" value="Genomic_DNA"/>
</dbReference>
<organism evidence="3">
    <name type="scientific">marine metagenome</name>
    <dbReference type="NCBI Taxonomy" id="408172"/>
    <lineage>
        <taxon>unclassified sequences</taxon>
        <taxon>metagenomes</taxon>
        <taxon>ecological metagenomes</taxon>
    </lineage>
</organism>
<dbReference type="InterPro" id="IPR002656">
    <property type="entry name" value="Acyl_transf_3_dom"/>
</dbReference>
<dbReference type="GO" id="GO:0000271">
    <property type="term" value="P:polysaccharide biosynthetic process"/>
    <property type="evidence" value="ECO:0007669"/>
    <property type="project" value="TreeGrafter"/>
</dbReference>
<feature type="transmembrane region" description="Helical" evidence="1">
    <location>
        <begin position="134"/>
        <end position="155"/>
    </location>
</feature>
<keyword evidence="1" id="KW-1133">Transmembrane helix</keyword>
<keyword evidence="1" id="KW-0812">Transmembrane</keyword>
<feature type="transmembrane region" description="Helical" evidence="1">
    <location>
        <begin position="161"/>
        <end position="179"/>
    </location>
</feature>
<name>A0A382TWC6_9ZZZZ</name>